<reference evidence="8" key="1">
    <citation type="journal article" date="2015" name="MBio">
        <title>Genome-resolved metagenomic analysis reveals roles for candidate phyla and other microbial community members in biogeochemical transformations in oil reservoirs.</title>
        <authorList>
            <person name="Hu P."/>
            <person name="Tom L."/>
            <person name="Singh A."/>
            <person name="Thomas B.C."/>
            <person name="Baker B.J."/>
            <person name="Piceno Y.M."/>
            <person name="Andersen G.L."/>
            <person name="Banfield J.F."/>
        </authorList>
    </citation>
    <scope>NUCLEOTIDE SEQUENCE [LARGE SCALE GENOMIC DNA]</scope>
    <source>
        <strain evidence="8">56_747</strain>
    </source>
</reference>
<evidence type="ECO:0000313" key="9">
    <source>
        <dbReference type="Proteomes" id="UP000053961"/>
    </source>
</evidence>
<dbReference type="PROSITE" id="PS51387">
    <property type="entry name" value="FAD_PCMH"/>
    <property type="match status" value="1"/>
</dbReference>
<evidence type="ECO:0000256" key="5">
    <source>
        <dbReference type="ARBA" id="ARBA00023002"/>
    </source>
</evidence>
<gene>
    <name evidence="7" type="ORF">XD72_1784</name>
    <name evidence="8" type="ORF">XE07_0366</name>
</gene>
<dbReference type="InterPro" id="IPR016171">
    <property type="entry name" value="Vanillyl_alc_oxidase_C-sub2"/>
</dbReference>
<keyword evidence="5" id="KW-0560">Oxidoreductase</keyword>
<feature type="domain" description="FAD-binding PCMH-type" evidence="6">
    <location>
        <begin position="32"/>
        <end position="211"/>
    </location>
</feature>
<evidence type="ECO:0000256" key="2">
    <source>
        <dbReference type="ARBA" id="ARBA00008000"/>
    </source>
</evidence>
<evidence type="ECO:0000256" key="1">
    <source>
        <dbReference type="ARBA" id="ARBA00001974"/>
    </source>
</evidence>
<comment type="caution">
    <text evidence="7">The sequence shown here is derived from an EMBL/GenBank/DDBJ whole genome shotgun (WGS) entry which is preliminary data.</text>
</comment>
<evidence type="ECO:0000256" key="3">
    <source>
        <dbReference type="ARBA" id="ARBA00022630"/>
    </source>
</evidence>
<dbReference type="InterPro" id="IPR016169">
    <property type="entry name" value="FAD-bd_PCMH_sub2"/>
</dbReference>
<dbReference type="EMBL" id="LGHB01000002">
    <property type="protein sequence ID" value="KUK97536.1"/>
    <property type="molecule type" value="Genomic_DNA"/>
</dbReference>
<dbReference type="AlphaFoldDB" id="A0A101FST6"/>
<dbReference type="Pfam" id="PF01565">
    <property type="entry name" value="FAD_binding_4"/>
    <property type="match status" value="1"/>
</dbReference>
<dbReference type="EMBL" id="LGFT01000045">
    <property type="protein sequence ID" value="KUK43831.1"/>
    <property type="molecule type" value="Genomic_DNA"/>
</dbReference>
<dbReference type="Gene3D" id="3.30.465.10">
    <property type="match status" value="1"/>
</dbReference>
<dbReference type="FunFam" id="3.30.465.10:FF:000016">
    <property type="entry name" value="probable D-lactate dehydrogenase, mitochondrial"/>
    <property type="match status" value="1"/>
</dbReference>
<dbReference type="InterPro" id="IPR016166">
    <property type="entry name" value="FAD-bd_PCMH"/>
</dbReference>
<dbReference type="FunFam" id="1.10.45.10:FF:000001">
    <property type="entry name" value="D-lactate dehydrogenase mitochondrial"/>
    <property type="match status" value="1"/>
</dbReference>
<evidence type="ECO:0000313" key="8">
    <source>
        <dbReference type="EMBL" id="KUK97536.1"/>
    </source>
</evidence>
<dbReference type="PATRIC" id="fig|301375.6.peg.1942"/>
<dbReference type="PANTHER" id="PTHR42934">
    <property type="entry name" value="GLYCOLATE OXIDASE SUBUNIT GLCD"/>
    <property type="match status" value="1"/>
</dbReference>
<keyword evidence="3" id="KW-0285">Flavoprotein</keyword>
<dbReference type="InterPro" id="IPR016164">
    <property type="entry name" value="FAD-linked_Oxase-like_C"/>
</dbReference>
<dbReference type="InterPro" id="IPR051914">
    <property type="entry name" value="FAD-linked_OxidoTrans_Type4"/>
</dbReference>
<comment type="similarity">
    <text evidence="2">Belongs to the FAD-binding oxidoreductase/transferase type 4 family.</text>
</comment>
<dbReference type="Gene3D" id="3.30.70.2740">
    <property type="match status" value="1"/>
</dbReference>
<dbReference type="Proteomes" id="UP000053961">
    <property type="component" value="Unassembled WGS sequence"/>
</dbReference>
<dbReference type="GO" id="GO:0016491">
    <property type="term" value="F:oxidoreductase activity"/>
    <property type="evidence" value="ECO:0007669"/>
    <property type="project" value="UniProtKB-KW"/>
</dbReference>
<reference evidence="9 10" key="2">
    <citation type="journal article" date="2015" name="MBio">
        <title>Genome-Resolved Metagenomic Analysis Reveals Roles for Candidate Phyla and Other Microbial Community Members in Biogeochemical Transformations in Oil Reservoirs.</title>
        <authorList>
            <person name="Hu P."/>
            <person name="Tom L."/>
            <person name="Singh A."/>
            <person name="Thomas B.C."/>
            <person name="Baker B.J."/>
            <person name="Piceno Y.M."/>
            <person name="Andersen G.L."/>
            <person name="Banfield J.F."/>
        </authorList>
    </citation>
    <scope>NUCLEOTIDE SEQUENCE [LARGE SCALE GENOMIC DNA]</scope>
    <source>
        <strain evidence="7">57_489</strain>
    </source>
</reference>
<name>A0A101FST6_9EURY</name>
<evidence type="ECO:0000313" key="7">
    <source>
        <dbReference type="EMBL" id="KUK43831.1"/>
    </source>
</evidence>
<evidence type="ECO:0000259" key="6">
    <source>
        <dbReference type="PROSITE" id="PS51387"/>
    </source>
</evidence>
<accession>A0A101FST6</accession>
<protein>
    <submittedName>
        <fullName evidence="7">FAD linked oxidase</fullName>
    </submittedName>
</protein>
<dbReference type="SUPFAM" id="SSF55103">
    <property type="entry name" value="FAD-linked oxidases, C-terminal domain"/>
    <property type="match status" value="1"/>
</dbReference>
<dbReference type="FunFam" id="3.30.70.2740:FF:000001">
    <property type="entry name" value="D-lactate dehydrogenase mitochondrial"/>
    <property type="match status" value="1"/>
</dbReference>
<comment type="cofactor">
    <cofactor evidence="1">
        <name>FAD</name>
        <dbReference type="ChEBI" id="CHEBI:57692"/>
    </cofactor>
</comment>
<dbReference type="GO" id="GO:0071949">
    <property type="term" value="F:FAD binding"/>
    <property type="evidence" value="ECO:0007669"/>
    <property type="project" value="InterPro"/>
</dbReference>
<evidence type="ECO:0000256" key="4">
    <source>
        <dbReference type="ARBA" id="ARBA00022827"/>
    </source>
</evidence>
<dbReference type="InterPro" id="IPR004113">
    <property type="entry name" value="FAD-bd_oxidored_4_C"/>
</dbReference>
<dbReference type="InterPro" id="IPR036318">
    <property type="entry name" value="FAD-bd_PCMH-like_sf"/>
</dbReference>
<proteinExistence type="inferred from homology"/>
<dbReference type="Pfam" id="PF02913">
    <property type="entry name" value="FAD-oxidase_C"/>
    <property type="match status" value="1"/>
</dbReference>
<dbReference type="SUPFAM" id="SSF56176">
    <property type="entry name" value="FAD-binding/transporter-associated domain-like"/>
    <property type="match status" value="1"/>
</dbReference>
<evidence type="ECO:0000313" key="10">
    <source>
        <dbReference type="Proteomes" id="UP000057043"/>
    </source>
</evidence>
<keyword evidence="4" id="KW-0274">FAD</keyword>
<sequence>MDLIDKFREIVGERATAAPAERLCYSSDASMVKGMPDCVVRPMSTEEVSKVVVLAAELGVPVTARGAGTGLAGGAVPLRGGIVLDLSGMNRILEVDLANLAVVVEPGVVQARLNDRLKPHGFFFPPDPGSSSFCTIGGLIANNGSGMRCVKYGTTKNYVLDLEVVLADGRVMRTGSRTLKSAAGYDLTRLFIGSEGTLGIITKAILRMTPLPKARRLVIASFDDAEEAGRVVAKTFASGIVPSACEILDRTTIAVLKRCDPGLALPDGDIILFEVDGTEQSTAESAQEIASVCSPTAAQVVTASGEAEMEEIWAARRLVGAAVSRLDPTKSRIYVGEDVGVPIKKIPALIQEVSEISGRFSLPAMKYGHIGDGNLHVALFIDVLDEDEWGRLTSAADAIHRAAIRLGGTVSSEHGIGAARAEYVVEQLGEETLSVMKAIKRALDPEGILNPGKLGLDDDGPSSGGEG</sequence>
<dbReference type="Proteomes" id="UP000057043">
    <property type="component" value="Unassembled WGS sequence"/>
</dbReference>
<dbReference type="Gene3D" id="1.10.45.10">
    <property type="entry name" value="Vanillyl-alcohol Oxidase, Chain A, domain 4"/>
    <property type="match status" value="1"/>
</dbReference>
<dbReference type="PANTHER" id="PTHR42934:SF2">
    <property type="entry name" value="GLYCOLATE OXIDASE SUBUNIT GLCD"/>
    <property type="match status" value="1"/>
</dbReference>
<dbReference type="InterPro" id="IPR006094">
    <property type="entry name" value="Oxid_FAD_bind_N"/>
</dbReference>
<organism evidence="7 10">
    <name type="scientific">Methanothrix harundinacea</name>
    <dbReference type="NCBI Taxonomy" id="301375"/>
    <lineage>
        <taxon>Archaea</taxon>
        <taxon>Methanobacteriati</taxon>
        <taxon>Methanobacteriota</taxon>
        <taxon>Stenosarchaea group</taxon>
        <taxon>Methanomicrobia</taxon>
        <taxon>Methanotrichales</taxon>
        <taxon>Methanotrichaceae</taxon>
        <taxon>Methanothrix</taxon>
    </lineage>
</organism>